<dbReference type="Proteomes" id="UP001279734">
    <property type="component" value="Unassembled WGS sequence"/>
</dbReference>
<accession>A0AAD3S5G8</accession>
<gene>
    <name evidence="1" type="ORF">Nepgr_006659</name>
</gene>
<evidence type="ECO:0000313" key="2">
    <source>
        <dbReference type="Proteomes" id="UP001279734"/>
    </source>
</evidence>
<sequence>MSATKVGFHWNDGRDPSTRILKNWIEWSQMVGGLIFIDDLKLSFHRLDYRPLSLHPSTRGVPWVAEANRIRLYILHSVPNTLTVLLLGRQVRTKFAVQCSPLVMTELPPRWVSHKFFGLVGDHVVILFYEAIDDFLNHGKLLKQLNTTMINLIPKVGSFRFGIGRKIGKLFESELFEATARRGLRCLALAGARADSETAARGLAARRPLEGARRWPPWLAARWPLMRRSAELYEIKTSPRVSLSFISARAVGFLERESAILEREEGDRARSRFAPTRYKGESTRRGKCSHTHFSFSFDVLCIFVGYFVSIPTEMLEYRYPCLEVEKM</sequence>
<dbReference type="AlphaFoldDB" id="A0AAD3S5G8"/>
<dbReference type="EMBL" id="BSYO01000005">
    <property type="protein sequence ID" value="GMH04819.1"/>
    <property type="molecule type" value="Genomic_DNA"/>
</dbReference>
<organism evidence="1 2">
    <name type="scientific">Nepenthes gracilis</name>
    <name type="common">Slender pitcher plant</name>
    <dbReference type="NCBI Taxonomy" id="150966"/>
    <lineage>
        <taxon>Eukaryota</taxon>
        <taxon>Viridiplantae</taxon>
        <taxon>Streptophyta</taxon>
        <taxon>Embryophyta</taxon>
        <taxon>Tracheophyta</taxon>
        <taxon>Spermatophyta</taxon>
        <taxon>Magnoliopsida</taxon>
        <taxon>eudicotyledons</taxon>
        <taxon>Gunneridae</taxon>
        <taxon>Pentapetalae</taxon>
        <taxon>Caryophyllales</taxon>
        <taxon>Nepenthaceae</taxon>
        <taxon>Nepenthes</taxon>
    </lineage>
</organism>
<name>A0AAD3S5G8_NEPGR</name>
<keyword evidence="2" id="KW-1185">Reference proteome</keyword>
<reference evidence="1" key="1">
    <citation type="submission" date="2023-05" db="EMBL/GenBank/DDBJ databases">
        <title>Nepenthes gracilis genome sequencing.</title>
        <authorList>
            <person name="Fukushima K."/>
        </authorList>
    </citation>
    <scope>NUCLEOTIDE SEQUENCE</scope>
    <source>
        <strain evidence="1">SING2019-196</strain>
    </source>
</reference>
<evidence type="ECO:0000313" key="1">
    <source>
        <dbReference type="EMBL" id="GMH04819.1"/>
    </source>
</evidence>
<comment type="caution">
    <text evidence="1">The sequence shown here is derived from an EMBL/GenBank/DDBJ whole genome shotgun (WGS) entry which is preliminary data.</text>
</comment>
<protein>
    <submittedName>
        <fullName evidence="1">Uncharacterized protein</fullName>
    </submittedName>
</protein>
<proteinExistence type="predicted"/>